<keyword evidence="4" id="KW-1185">Reference proteome</keyword>
<dbReference type="AlphaFoldDB" id="A0A8H6HSW0"/>
<feature type="compositionally biased region" description="Basic residues" evidence="1">
    <location>
        <begin position="72"/>
        <end position="86"/>
    </location>
</feature>
<dbReference type="Proteomes" id="UP000521943">
    <property type="component" value="Unassembled WGS sequence"/>
</dbReference>
<evidence type="ECO:0000313" key="4">
    <source>
        <dbReference type="Proteomes" id="UP000521943"/>
    </source>
</evidence>
<feature type="region of interest" description="Disordered" evidence="1">
    <location>
        <begin position="68"/>
        <end position="172"/>
    </location>
</feature>
<organism evidence="3 4">
    <name type="scientific">Ephemerocybe angulata</name>
    <dbReference type="NCBI Taxonomy" id="980116"/>
    <lineage>
        <taxon>Eukaryota</taxon>
        <taxon>Fungi</taxon>
        <taxon>Dikarya</taxon>
        <taxon>Basidiomycota</taxon>
        <taxon>Agaricomycotina</taxon>
        <taxon>Agaricomycetes</taxon>
        <taxon>Agaricomycetidae</taxon>
        <taxon>Agaricales</taxon>
        <taxon>Agaricineae</taxon>
        <taxon>Psathyrellaceae</taxon>
        <taxon>Ephemerocybe</taxon>
    </lineage>
</organism>
<evidence type="ECO:0000256" key="1">
    <source>
        <dbReference type="SAM" id="MobiDB-lite"/>
    </source>
</evidence>
<keyword evidence="2" id="KW-0732">Signal</keyword>
<reference evidence="3 4" key="1">
    <citation type="submission" date="2020-07" db="EMBL/GenBank/DDBJ databases">
        <title>Comparative genomics of pyrophilous fungi reveals a link between fire events and developmental genes.</title>
        <authorList>
            <consortium name="DOE Joint Genome Institute"/>
            <person name="Steindorff A.S."/>
            <person name="Carver A."/>
            <person name="Calhoun S."/>
            <person name="Stillman K."/>
            <person name="Liu H."/>
            <person name="Lipzen A."/>
            <person name="Pangilinan J."/>
            <person name="Labutti K."/>
            <person name="Bruns T.D."/>
            <person name="Grigoriev I.V."/>
        </authorList>
    </citation>
    <scope>NUCLEOTIDE SEQUENCE [LARGE SCALE GENOMIC DNA]</scope>
    <source>
        <strain evidence="3 4">CBS 144469</strain>
    </source>
</reference>
<dbReference type="EMBL" id="JACGCI010000046">
    <property type="protein sequence ID" value="KAF6752141.1"/>
    <property type="molecule type" value="Genomic_DNA"/>
</dbReference>
<feature type="compositionally biased region" description="Polar residues" evidence="1">
    <location>
        <begin position="124"/>
        <end position="137"/>
    </location>
</feature>
<sequence>MKSFALFTTFFLLAASPIIVLARHITFSNDPSELSSRDEADPIYDVSARDLKLVDFLVREVDFDALIERRGAKNAKRPNNKPKKAPKAPAKPQLKRTANFKRKGQGKPSPPSRQSYCQRPFTLSPRTSKTSRLSHPTTKPFGRFHPATKPFSPTHSTTKPRRVSNMATACEI</sequence>
<evidence type="ECO:0000313" key="3">
    <source>
        <dbReference type="EMBL" id="KAF6752141.1"/>
    </source>
</evidence>
<feature type="chain" id="PRO_5034109564" evidence="2">
    <location>
        <begin position="23"/>
        <end position="172"/>
    </location>
</feature>
<name>A0A8H6HSW0_9AGAR</name>
<gene>
    <name evidence="3" type="ORF">DFP72DRAFT_1171945</name>
</gene>
<protein>
    <submittedName>
        <fullName evidence="3">Uncharacterized protein</fullName>
    </submittedName>
</protein>
<proteinExistence type="predicted"/>
<accession>A0A8H6HSW0</accession>
<feature type="signal peptide" evidence="2">
    <location>
        <begin position="1"/>
        <end position="22"/>
    </location>
</feature>
<comment type="caution">
    <text evidence="3">The sequence shown here is derived from an EMBL/GenBank/DDBJ whole genome shotgun (WGS) entry which is preliminary data.</text>
</comment>
<evidence type="ECO:0000256" key="2">
    <source>
        <dbReference type="SAM" id="SignalP"/>
    </source>
</evidence>